<evidence type="ECO:0000313" key="2">
    <source>
        <dbReference type="EMBL" id="QJI00039.1"/>
    </source>
</evidence>
<sequence length="56" mass="6428">MGEQKEISLTAKELIEVRYPAWACLGQYNEVGCGLKCEKSTHLLCRKVNRFLRGQE</sequence>
<reference evidence="1" key="1">
    <citation type="submission" date="2020-03" db="EMBL/GenBank/DDBJ databases">
        <title>The deep terrestrial virosphere.</title>
        <authorList>
            <person name="Holmfeldt K."/>
            <person name="Nilsson E."/>
            <person name="Simone D."/>
            <person name="Lopez-Fernandez M."/>
            <person name="Wu X."/>
            <person name="de Brujin I."/>
            <person name="Lundin D."/>
            <person name="Andersson A."/>
            <person name="Bertilsson S."/>
            <person name="Dopson M."/>
        </authorList>
    </citation>
    <scope>NUCLEOTIDE SEQUENCE</scope>
    <source>
        <strain evidence="1">TM448A02062</strain>
        <strain evidence="2">TM448B01802</strain>
    </source>
</reference>
<gene>
    <name evidence="1" type="ORF">TM448A02062_0010</name>
    <name evidence="2" type="ORF">TM448B01802_0011</name>
</gene>
<dbReference type="EMBL" id="MT144824">
    <property type="protein sequence ID" value="QJI00039.1"/>
    <property type="molecule type" value="Genomic_DNA"/>
</dbReference>
<dbReference type="EMBL" id="MT144251">
    <property type="protein sequence ID" value="QJA51298.1"/>
    <property type="molecule type" value="Genomic_DNA"/>
</dbReference>
<evidence type="ECO:0000313" key="1">
    <source>
        <dbReference type="EMBL" id="QJA51298.1"/>
    </source>
</evidence>
<protein>
    <submittedName>
        <fullName evidence="1">Uncharacterized protein</fullName>
    </submittedName>
</protein>
<name>A0A6H1ZUV8_9ZZZZ</name>
<proteinExistence type="predicted"/>
<dbReference type="AlphaFoldDB" id="A0A6H1ZUV8"/>
<accession>A0A6H1ZUV8</accession>
<organism evidence="1">
    <name type="scientific">viral metagenome</name>
    <dbReference type="NCBI Taxonomy" id="1070528"/>
    <lineage>
        <taxon>unclassified sequences</taxon>
        <taxon>metagenomes</taxon>
        <taxon>organismal metagenomes</taxon>
    </lineage>
</organism>